<dbReference type="OrthoDB" id="18740at2759"/>
<protein>
    <submittedName>
        <fullName evidence="19">Calponin-homology (CH) domain-containing protein</fullName>
    </submittedName>
</protein>
<dbReference type="WBParaSite" id="EVEC_0000776601-mRNA-1">
    <property type="protein sequence ID" value="EVEC_0000776601-mRNA-1"/>
    <property type="gene ID" value="EVEC_0000776601"/>
</dbReference>
<evidence type="ECO:0000313" key="19">
    <source>
        <dbReference type="WBParaSite" id="EVEC_0000776601-mRNA-1"/>
    </source>
</evidence>
<evidence type="ECO:0000256" key="12">
    <source>
        <dbReference type="ARBA" id="ARBA00060457"/>
    </source>
</evidence>
<evidence type="ECO:0000256" key="1">
    <source>
        <dbReference type="ARBA" id="ARBA00004245"/>
    </source>
</evidence>
<keyword evidence="9" id="KW-0009">Actin-binding</keyword>
<dbReference type="InterPro" id="IPR036872">
    <property type="entry name" value="CH_dom_sf"/>
</dbReference>
<reference evidence="17 18" key="2">
    <citation type="submission" date="2018-10" db="EMBL/GenBank/DDBJ databases">
        <authorList>
            <consortium name="Pathogen Informatics"/>
        </authorList>
    </citation>
    <scope>NUCLEOTIDE SEQUENCE [LARGE SCALE GENOMIC DNA]</scope>
</reference>
<accession>A0A0N4VB64</accession>
<evidence type="ECO:0000256" key="5">
    <source>
        <dbReference type="ARBA" id="ARBA00022737"/>
    </source>
</evidence>
<keyword evidence="11" id="KW-0539">Nucleus</keyword>
<dbReference type="SUPFAM" id="SSF47576">
    <property type="entry name" value="Calponin-homology domain, CH-domain"/>
    <property type="match status" value="1"/>
</dbReference>
<keyword evidence="10" id="KW-0206">Cytoskeleton</keyword>
<evidence type="ECO:0000256" key="7">
    <source>
        <dbReference type="ARBA" id="ARBA00023054"/>
    </source>
</evidence>
<dbReference type="PROSITE" id="PS00020">
    <property type="entry name" value="ACTININ_2"/>
    <property type="match status" value="1"/>
</dbReference>
<gene>
    <name evidence="17" type="ORF">EVEC_LOCUS7250</name>
</gene>
<dbReference type="GO" id="GO:0051015">
    <property type="term" value="F:actin filament binding"/>
    <property type="evidence" value="ECO:0007669"/>
    <property type="project" value="TreeGrafter"/>
</dbReference>
<dbReference type="GO" id="GO:0034993">
    <property type="term" value="C:meiotic nuclear membrane microtubule tethering complex"/>
    <property type="evidence" value="ECO:0007669"/>
    <property type="project" value="TreeGrafter"/>
</dbReference>
<dbReference type="Proteomes" id="UP000274131">
    <property type="component" value="Unassembled WGS sequence"/>
</dbReference>
<evidence type="ECO:0000256" key="11">
    <source>
        <dbReference type="ARBA" id="ARBA00023242"/>
    </source>
</evidence>
<evidence type="ECO:0000256" key="9">
    <source>
        <dbReference type="ARBA" id="ARBA00023203"/>
    </source>
</evidence>
<keyword evidence="7 14" id="KW-0175">Coiled coil</keyword>
<dbReference type="AlphaFoldDB" id="A0A0N4VB64"/>
<name>A0A0N4VB64_ENTVE</name>
<dbReference type="SMART" id="SM00033">
    <property type="entry name" value="CH"/>
    <property type="match status" value="1"/>
</dbReference>
<dbReference type="PANTHER" id="PTHR47535:SF1">
    <property type="entry name" value="NESPRIN-1"/>
    <property type="match status" value="1"/>
</dbReference>
<dbReference type="InterPro" id="IPR001715">
    <property type="entry name" value="CH_dom"/>
</dbReference>
<evidence type="ECO:0000256" key="13">
    <source>
        <dbReference type="ARBA" id="ARBA00060498"/>
    </source>
</evidence>
<keyword evidence="18" id="KW-1185">Reference proteome</keyword>
<feature type="coiled-coil region" evidence="14">
    <location>
        <begin position="337"/>
        <end position="364"/>
    </location>
</feature>
<evidence type="ECO:0000256" key="14">
    <source>
        <dbReference type="SAM" id="Coils"/>
    </source>
</evidence>
<keyword evidence="5" id="KW-0677">Repeat</keyword>
<feature type="compositionally biased region" description="Low complexity" evidence="15">
    <location>
        <begin position="615"/>
        <end position="626"/>
    </location>
</feature>
<evidence type="ECO:0000313" key="17">
    <source>
        <dbReference type="EMBL" id="VDD92499.1"/>
    </source>
</evidence>
<dbReference type="EMBL" id="UXUI01008839">
    <property type="protein sequence ID" value="VDD92499.1"/>
    <property type="molecule type" value="Genomic_DNA"/>
</dbReference>
<dbReference type="GO" id="GO:0007097">
    <property type="term" value="P:nuclear migration"/>
    <property type="evidence" value="ECO:0007669"/>
    <property type="project" value="TreeGrafter"/>
</dbReference>
<reference evidence="19" key="1">
    <citation type="submission" date="2016-04" db="UniProtKB">
        <authorList>
            <consortium name="WormBaseParasite"/>
        </authorList>
    </citation>
    <scope>IDENTIFICATION</scope>
</reference>
<evidence type="ECO:0000256" key="4">
    <source>
        <dbReference type="ARBA" id="ARBA00022692"/>
    </source>
</evidence>
<evidence type="ECO:0000256" key="8">
    <source>
        <dbReference type="ARBA" id="ARBA00023136"/>
    </source>
</evidence>
<dbReference type="FunFam" id="1.10.418.10:FF:000099">
    <property type="entry name" value="Nuclear anchorage protein 1"/>
    <property type="match status" value="1"/>
</dbReference>
<evidence type="ECO:0000256" key="2">
    <source>
        <dbReference type="ARBA" id="ARBA00004528"/>
    </source>
</evidence>
<dbReference type="GO" id="GO:0005737">
    <property type="term" value="C:cytoplasm"/>
    <property type="evidence" value="ECO:0007669"/>
    <property type="project" value="TreeGrafter"/>
</dbReference>
<dbReference type="GO" id="GO:0005856">
    <property type="term" value="C:cytoskeleton"/>
    <property type="evidence" value="ECO:0007669"/>
    <property type="project" value="UniProtKB-SubCell"/>
</dbReference>
<dbReference type="GO" id="GO:0005640">
    <property type="term" value="C:nuclear outer membrane"/>
    <property type="evidence" value="ECO:0007669"/>
    <property type="project" value="TreeGrafter"/>
</dbReference>
<dbReference type="STRING" id="51028.A0A0N4VB64"/>
<dbReference type="InterPro" id="IPR001589">
    <property type="entry name" value="Actinin_actin-bd_CS"/>
</dbReference>
<keyword evidence="6" id="KW-1133">Transmembrane helix</keyword>
<evidence type="ECO:0000256" key="15">
    <source>
        <dbReference type="SAM" id="MobiDB-lite"/>
    </source>
</evidence>
<feature type="region of interest" description="Disordered" evidence="15">
    <location>
        <begin position="610"/>
        <end position="629"/>
    </location>
</feature>
<sequence>MTDRGSVSIRLIVCGHCINEENSIRQGRRGLNLANNNPTDIADGNPPVTLGLIWQIISYFQIENNVHLLKEYGFELDSQIPSTSSVCVDSSDQDEKFETRVQSGLIRVPAEKVFLRWINSQLTRDYGVRISNMGSDWKNGVVFNALIHKLKPDLVNMEEVRQSPPKVNLEKAFQLASEHLHIHPLLEVDDMLSGEPDERSVMTYVSQFIQLPSLSHPPQSIPVFDIESLEAWLDKSLRILRTPSSASLYDRNQTYLSLRKEFLDHRQAYCKLRELQRNIPYGKWSHIESKWKEVGELLSELSHTLDEELPGPLSDLTQFLTNAEQVIRRPLELNDDAEQSLRIIKEAQEKYKKLDAEYSRSSGKFKQIYVSRRVDGREITSEFLEPLKKRFENVGREISRLLKHMRFLHAYYRVLEYTESLNRKKKLMKSGDSLTSVKRWIKEYEFNAVRDTNPERKLQTYIDELETIIISENDETKKRSVQKCKKDADDCLRDFNAMERDLHSLSHHWQEFERCANEVEKTVEKSEREKRNLLDFGVDEKMQSCEIARNAIARMSHANGREAVNTRLTNLRERVNKIRKIPLAGREAEEPKQASQQPRTFIFKHVFRSRPERAPSSTPVHSPTPSRMNTWMSGVNDVLSRKVSNLDQLDTMSRQIKDYQEELHTVEKERIAILQVRRHSEQHTSEFMKLKSQVQARQQQLKKVRPILAKYEKIYKKTLLEVVSSPKRLRKDSKESAENLDHLERILNNSLSREEYSSWIDKVTMQTQLDDLRSKFESELNFDYCAQVVLQFSSFHCEQSKTNCGLYICYEIVFLFGVSLRTNIMNINLFGDQLLKCRKREAIGREATDLIKEVLVIE</sequence>
<evidence type="ECO:0000256" key="6">
    <source>
        <dbReference type="ARBA" id="ARBA00022989"/>
    </source>
</evidence>
<dbReference type="Gene3D" id="1.10.418.10">
    <property type="entry name" value="Calponin-like domain"/>
    <property type="match status" value="2"/>
</dbReference>
<dbReference type="Pfam" id="PF00307">
    <property type="entry name" value="CH"/>
    <property type="match status" value="1"/>
</dbReference>
<dbReference type="PANTHER" id="PTHR47535">
    <property type="entry name" value="MUSCLE-SPECIFIC PROTEIN 300 KDA, ISOFORM G"/>
    <property type="match status" value="1"/>
</dbReference>
<keyword evidence="8" id="KW-0472">Membrane</keyword>
<feature type="domain" description="Calponin-homology (CH)" evidence="16">
    <location>
        <begin position="108"/>
        <end position="213"/>
    </location>
</feature>
<proteinExistence type="predicted"/>
<organism evidence="19">
    <name type="scientific">Enterobius vermicularis</name>
    <name type="common">Human pinworm</name>
    <dbReference type="NCBI Taxonomy" id="51028"/>
    <lineage>
        <taxon>Eukaryota</taxon>
        <taxon>Metazoa</taxon>
        <taxon>Ecdysozoa</taxon>
        <taxon>Nematoda</taxon>
        <taxon>Chromadorea</taxon>
        <taxon>Rhabditida</taxon>
        <taxon>Spirurina</taxon>
        <taxon>Oxyuridomorpha</taxon>
        <taxon>Oxyuroidea</taxon>
        <taxon>Oxyuridae</taxon>
        <taxon>Enterobius</taxon>
    </lineage>
</organism>
<evidence type="ECO:0000256" key="3">
    <source>
        <dbReference type="ARBA" id="ARBA00022490"/>
    </source>
</evidence>
<evidence type="ECO:0000256" key="10">
    <source>
        <dbReference type="ARBA" id="ARBA00023212"/>
    </source>
</evidence>
<keyword evidence="4" id="KW-0812">Transmembrane</keyword>
<keyword evidence="3" id="KW-0963">Cytoplasm</keyword>
<dbReference type="PROSITE" id="PS50021">
    <property type="entry name" value="CH"/>
    <property type="match status" value="1"/>
</dbReference>
<evidence type="ECO:0000313" key="18">
    <source>
        <dbReference type="Proteomes" id="UP000274131"/>
    </source>
</evidence>
<evidence type="ECO:0000259" key="16">
    <source>
        <dbReference type="PROSITE" id="PS50021"/>
    </source>
</evidence>
<comment type="subcellular location">
    <subcellularLocation>
        <location evidence="1">Cytoplasm</location>
        <location evidence="1">Cytoskeleton</location>
    </subcellularLocation>
    <subcellularLocation>
        <location evidence="12">Endomembrane system</location>
        <topology evidence="12">Single-pass type IV membrane protein</topology>
        <orientation evidence="12">Cytoplasmic side</orientation>
    </subcellularLocation>
    <subcellularLocation>
        <location evidence="2">Nucleus membrane</location>
        <topology evidence="2">Single-pass membrane protein</topology>
        <orientation evidence="2">Cytoplasmic side</orientation>
    </subcellularLocation>
    <subcellularLocation>
        <location evidence="13">Nucleus membrane</location>
        <topology evidence="13">Single-pass type IV membrane protein</topology>
    </subcellularLocation>
</comment>
<dbReference type="InterPro" id="IPR052403">
    <property type="entry name" value="LINC-complex_assoc"/>
</dbReference>